<evidence type="ECO:0000256" key="1">
    <source>
        <dbReference type="SAM" id="Phobius"/>
    </source>
</evidence>
<dbReference type="OrthoDB" id="9850602at2"/>
<name>A0A239IZK7_9BACT</name>
<organism evidence="2 3">
    <name type="scientific">Granulicella rosea</name>
    <dbReference type="NCBI Taxonomy" id="474952"/>
    <lineage>
        <taxon>Bacteria</taxon>
        <taxon>Pseudomonadati</taxon>
        <taxon>Acidobacteriota</taxon>
        <taxon>Terriglobia</taxon>
        <taxon>Terriglobales</taxon>
        <taxon>Acidobacteriaceae</taxon>
        <taxon>Granulicella</taxon>
    </lineage>
</organism>
<feature type="transmembrane region" description="Helical" evidence="1">
    <location>
        <begin position="174"/>
        <end position="192"/>
    </location>
</feature>
<dbReference type="RefSeq" id="WP_089408466.1">
    <property type="nucleotide sequence ID" value="NZ_FZOU01000003.1"/>
</dbReference>
<gene>
    <name evidence="2" type="ORF">SAMN05421770_103366</name>
</gene>
<protein>
    <submittedName>
        <fullName evidence="2">Uncharacterized protein</fullName>
    </submittedName>
</protein>
<sequence length="335" mass="36681">MSALRWLPGAARTKWKLEERRAEALSSITGDRVHVQLMAQRPRKPDDPQNDALLARVLAQIDDIEQKARNAAHADELDDLKADGVLQGLFAAYFCPVDDIQDEGTLVIDNLEGWGIPKSAVRKLRELFTDRLKNASKNPENARSALHAIFSEQDSWSDYVDGYADSSKSYHWQLGGIAIILVLLSMTALYCARYFSPLLWLGLFFAGGAGSSIGTVAKLPALDESLSGELDTFERRIFSGTVAGAIASLIGCAFLGWGVFPVAIQNQTFTDALNACAAPSTLPGSAVKILIALGVAMILGFSERTLHSLERRLLGVHKPEEERRFPEPRKSSRKS</sequence>
<keyword evidence="3" id="KW-1185">Reference proteome</keyword>
<feature type="transmembrane region" description="Helical" evidence="1">
    <location>
        <begin position="237"/>
        <end position="260"/>
    </location>
</feature>
<evidence type="ECO:0000313" key="3">
    <source>
        <dbReference type="Proteomes" id="UP000198356"/>
    </source>
</evidence>
<feature type="transmembrane region" description="Helical" evidence="1">
    <location>
        <begin position="198"/>
        <end position="217"/>
    </location>
</feature>
<proteinExistence type="predicted"/>
<keyword evidence="1" id="KW-0812">Transmembrane</keyword>
<dbReference type="AlphaFoldDB" id="A0A239IZK7"/>
<keyword evidence="1" id="KW-0472">Membrane</keyword>
<reference evidence="2 3" key="1">
    <citation type="submission" date="2017-06" db="EMBL/GenBank/DDBJ databases">
        <authorList>
            <person name="Kim H.J."/>
            <person name="Triplett B.A."/>
        </authorList>
    </citation>
    <scope>NUCLEOTIDE SEQUENCE [LARGE SCALE GENOMIC DNA]</scope>
    <source>
        <strain evidence="2 3">DSM 18704</strain>
    </source>
</reference>
<dbReference type="Proteomes" id="UP000198356">
    <property type="component" value="Unassembled WGS sequence"/>
</dbReference>
<dbReference type="EMBL" id="FZOU01000003">
    <property type="protein sequence ID" value="SNS98989.1"/>
    <property type="molecule type" value="Genomic_DNA"/>
</dbReference>
<evidence type="ECO:0000313" key="2">
    <source>
        <dbReference type="EMBL" id="SNS98989.1"/>
    </source>
</evidence>
<keyword evidence="1" id="KW-1133">Transmembrane helix</keyword>
<accession>A0A239IZK7</accession>